<feature type="chain" id="PRO_5044757836" description="Secreted protein" evidence="1">
    <location>
        <begin position="36"/>
        <end position="75"/>
    </location>
</feature>
<organism evidence="2 3">
    <name type="scientific">Hypothenemus hampei</name>
    <name type="common">Coffee berry borer</name>
    <dbReference type="NCBI Taxonomy" id="57062"/>
    <lineage>
        <taxon>Eukaryota</taxon>
        <taxon>Metazoa</taxon>
        <taxon>Ecdysozoa</taxon>
        <taxon>Arthropoda</taxon>
        <taxon>Hexapoda</taxon>
        <taxon>Insecta</taxon>
        <taxon>Pterygota</taxon>
        <taxon>Neoptera</taxon>
        <taxon>Endopterygota</taxon>
        <taxon>Coleoptera</taxon>
        <taxon>Polyphaga</taxon>
        <taxon>Cucujiformia</taxon>
        <taxon>Curculionidae</taxon>
        <taxon>Scolytinae</taxon>
        <taxon>Hypothenemus</taxon>
    </lineage>
</organism>
<dbReference type="AlphaFoldDB" id="A0ABD1F3G7"/>
<name>A0ABD1F3G7_HYPHA</name>
<accession>A0ABD1F3G7</accession>
<reference evidence="2 3" key="1">
    <citation type="submission" date="2024-05" db="EMBL/GenBank/DDBJ databases">
        <title>Genetic variation in Jamaican populations of the coffee berry borer (Hypothenemus hampei).</title>
        <authorList>
            <person name="Errbii M."/>
            <person name="Myrie A."/>
        </authorList>
    </citation>
    <scope>NUCLEOTIDE SEQUENCE [LARGE SCALE GENOMIC DNA]</scope>
    <source>
        <strain evidence="2">JA-Hopewell-2020-01-JO</strain>
        <tissue evidence="2">Whole body</tissue>
    </source>
</reference>
<dbReference type="EMBL" id="JBDJPC010000003">
    <property type="protein sequence ID" value="KAL1509587.1"/>
    <property type="molecule type" value="Genomic_DNA"/>
</dbReference>
<evidence type="ECO:0000256" key="1">
    <source>
        <dbReference type="SAM" id="SignalP"/>
    </source>
</evidence>
<evidence type="ECO:0000313" key="2">
    <source>
        <dbReference type="EMBL" id="KAL1509587.1"/>
    </source>
</evidence>
<keyword evidence="1" id="KW-0732">Signal</keyword>
<sequence>MIVEVAPRFSSDHQGFVILLLRVFLKVLMARGTAGIDSCDICQCTKYDKTYKNTVYLVKDTENSHKTSIIVPRKK</sequence>
<comment type="caution">
    <text evidence="2">The sequence shown here is derived from an EMBL/GenBank/DDBJ whole genome shotgun (WGS) entry which is preliminary data.</text>
</comment>
<dbReference type="Proteomes" id="UP001566132">
    <property type="component" value="Unassembled WGS sequence"/>
</dbReference>
<proteinExistence type="predicted"/>
<evidence type="ECO:0008006" key="4">
    <source>
        <dbReference type="Google" id="ProtNLM"/>
    </source>
</evidence>
<protein>
    <recommendedName>
        <fullName evidence="4">Secreted protein</fullName>
    </recommendedName>
</protein>
<keyword evidence="3" id="KW-1185">Reference proteome</keyword>
<gene>
    <name evidence="2" type="ORF">ABEB36_004299</name>
</gene>
<evidence type="ECO:0000313" key="3">
    <source>
        <dbReference type="Proteomes" id="UP001566132"/>
    </source>
</evidence>
<feature type="signal peptide" evidence="1">
    <location>
        <begin position="1"/>
        <end position="35"/>
    </location>
</feature>